<dbReference type="Proteomes" id="UP001438707">
    <property type="component" value="Unassembled WGS sequence"/>
</dbReference>
<name>A0AAW1QJN2_9CHLO</name>
<comment type="caution">
    <text evidence="2">The sequence shown here is derived from an EMBL/GenBank/DDBJ whole genome shotgun (WGS) entry which is preliminary data.</text>
</comment>
<reference evidence="2 3" key="1">
    <citation type="journal article" date="2024" name="Nat. Commun.">
        <title>Phylogenomics reveals the evolutionary origins of lichenization in chlorophyte algae.</title>
        <authorList>
            <person name="Puginier C."/>
            <person name="Libourel C."/>
            <person name="Otte J."/>
            <person name="Skaloud P."/>
            <person name="Haon M."/>
            <person name="Grisel S."/>
            <person name="Petersen M."/>
            <person name="Berrin J.G."/>
            <person name="Delaux P.M."/>
            <person name="Dal Grande F."/>
            <person name="Keller J."/>
        </authorList>
    </citation>
    <scope>NUCLEOTIDE SEQUENCE [LARGE SCALE GENOMIC DNA]</scope>
    <source>
        <strain evidence="2 3">SAG 2145</strain>
    </source>
</reference>
<dbReference type="AlphaFoldDB" id="A0AAW1QJN2"/>
<dbReference type="EMBL" id="JALJOS010000036">
    <property type="protein sequence ID" value="KAK9821624.1"/>
    <property type="molecule type" value="Genomic_DNA"/>
</dbReference>
<feature type="domain" description="Cytochrome b5 heme-binding" evidence="1">
    <location>
        <begin position="32"/>
        <end position="65"/>
    </location>
</feature>
<organism evidence="2 3">
    <name type="scientific">Apatococcus lobatus</name>
    <dbReference type="NCBI Taxonomy" id="904363"/>
    <lineage>
        <taxon>Eukaryota</taxon>
        <taxon>Viridiplantae</taxon>
        <taxon>Chlorophyta</taxon>
        <taxon>core chlorophytes</taxon>
        <taxon>Trebouxiophyceae</taxon>
        <taxon>Chlorellales</taxon>
        <taxon>Chlorellaceae</taxon>
        <taxon>Apatococcus</taxon>
    </lineage>
</organism>
<sequence length="72" mass="7932">MPDPLRLGPKSFTLAEAHHGWELGGGVSTLLSILRNLGTDCSQEFNEIHSPTAKQQLKEYYIGVLRLAEQPA</sequence>
<keyword evidence="3" id="KW-1185">Reference proteome</keyword>
<dbReference type="Gene3D" id="3.10.120.10">
    <property type="entry name" value="Cytochrome b5-like heme/steroid binding domain"/>
    <property type="match status" value="1"/>
</dbReference>
<gene>
    <name evidence="2" type="ORF">WJX74_001034</name>
</gene>
<accession>A0AAW1QJN2</accession>
<dbReference type="InterPro" id="IPR001199">
    <property type="entry name" value="Cyt_B5-like_heme/steroid-bd"/>
</dbReference>
<protein>
    <recommendedName>
        <fullName evidence="1">Cytochrome b5 heme-binding domain-containing protein</fullName>
    </recommendedName>
</protein>
<dbReference type="InterPro" id="IPR036400">
    <property type="entry name" value="Cyt_B5-like_heme/steroid_sf"/>
</dbReference>
<dbReference type="Pfam" id="PF00173">
    <property type="entry name" value="Cyt-b5"/>
    <property type="match status" value="1"/>
</dbReference>
<evidence type="ECO:0000313" key="3">
    <source>
        <dbReference type="Proteomes" id="UP001438707"/>
    </source>
</evidence>
<dbReference type="SUPFAM" id="SSF55856">
    <property type="entry name" value="Cytochrome b5-like heme/steroid binding domain"/>
    <property type="match status" value="1"/>
</dbReference>
<proteinExistence type="predicted"/>
<evidence type="ECO:0000313" key="2">
    <source>
        <dbReference type="EMBL" id="KAK9821624.1"/>
    </source>
</evidence>
<evidence type="ECO:0000259" key="1">
    <source>
        <dbReference type="Pfam" id="PF00173"/>
    </source>
</evidence>